<proteinExistence type="predicted"/>
<gene>
    <name evidence="2" type="ORF">GGR28_003428</name>
</gene>
<dbReference type="Proteomes" id="UP000576209">
    <property type="component" value="Unassembled WGS sequence"/>
</dbReference>
<dbReference type="RefSeq" id="WP_183497012.1">
    <property type="nucleotide sequence ID" value="NZ_JACIFF010000009.1"/>
</dbReference>
<keyword evidence="3" id="KW-1185">Reference proteome</keyword>
<name>A0A840EA23_9BACT</name>
<dbReference type="AlphaFoldDB" id="A0A840EA23"/>
<accession>A0A840EA23</accession>
<dbReference type="EMBL" id="JACIFF010000009">
    <property type="protein sequence ID" value="MBB4080793.1"/>
    <property type="molecule type" value="Genomic_DNA"/>
</dbReference>
<evidence type="ECO:0000313" key="2">
    <source>
        <dbReference type="EMBL" id="MBB4080793.1"/>
    </source>
</evidence>
<feature type="region of interest" description="Disordered" evidence="1">
    <location>
        <begin position="118"/>
        <end position="141"/>
    </location>
</feature>
<evidence type="ECO:0000313" key="3">
    <source>
        <dbReference type="Proteomes" id="UP000576209"/>
    </source>
</evidence>
<sequence>MNLHSAIVEPTLNDWPEEPGTSIDDLLWLGRDMSMGLAVQKQPRNEKAIARYFSRITCRIRMNQHETDNYAYDGDPGQDKNLLGHLKDVCAQSIRKLDYEKEIALLTEIAEEWVQRRKQRNNNAGNTGYTPMPADRQARRA</sequence>
<evidence type="ECO:0000256" key="1">
    <source>
        <dbReference type="SAM" id="MobiDB-lite"/>
    </source>
</evidence>
<reference evidence="2 3" key="1">
    <citation type="submission" date="2020-08" db="EMBL/GenBank/DDBJ databases">
        <title>Genomic Encyclopedia of Type Strains, Phase IV (KMG-IV): sequencing the most valuable type-strain genomes for metagenomic binning, comparative biology and taxonomic classification.</title>
        <authorList>
            <person name="Goeker M."/>
        </authorList>
    </citation>
    <scope>NUCLEOTIDE SEQUENCE [LARGE SCALE GENOMIC DNA]</scope>
    <source>
        <strain evidence="2 3">DSM 105137</strain>
    </source>
</reference>
<protein>
    <submittedName>
        <fullName evidence="2">Uncharacterized protein</fullName>
    </submittedName>
</protein>
<organism evidence="2 3">
    <name type="scientific">Neolewinella aquimaris</name>
    <dbReference type="NCBI Taxonomy" id="1835722"/>
    <lineage>
        <taxon>Bacteria</taxon>
        <taxon>Pseudomonadati</taxon>
        <taxon>Bacteroidota</taxon>
        <taxon>Saprospiria</taxon>
        <taxon>Saprospirales</taxon>
        <taxon>Lewinellaceae</taxon>
        <taxon>Neolewinella</taxon>
    </lineage>
</organism>
<comment type="caution">
    <text evidence="2">The sequence shown here is derived from an EMBL/GenBank/DDBJ whole genome shotgun (WGS) entry which is preliminary data.</text>
</comment>